<proteinExistence type="predicted"/>
<protein>
    <submittedName>
        <fullName evidence="2">Uncharacterized protein</fullName>
    </submittedName>
</protein>
<dbReference type="EMBL" id="BQNB010017253">
    <property type="protein sequence ID" value="GJT61030.1"/>
    <property type="molecule type" value="Genomic_DNA"/>
</dbReference>
<feature type="non-terminal residue" evidence="2">
    <location>
        <position position="49"/>
    </location>
</feature>
<keyword evidence="1" id="KW-0732">Signal</keyword>
<reference evidence="2" key="2">
    <citation type="submission" date="2022-01" db="EMBL/GenBank/DDBJ databases">
        <authorList>
            <person name="Yamashiro T."/>
            <person name="Shiraishi A."/>
            <person name="Satake H."/>
            <person name="Nakayama K."/>
        </authorList>
    </citation>
    <scope>NUCLEOTIDE SEQUENCE</scope>
</reference>
<sequence length="49" mass="5460">MFRGGRKKLFEAVQYRLGLLLLLLTDKPTNVMDAGAVQGFPTFTSMKVV</sequence>
<evidence type="ECO:0000313" key="3">
    <source>
        <dbReference type="Proteomes" id="UP001151760"/>
    </source>
</evidence>
<gene>
    <name evidence="2" type="ORF">Tco_1004563</name>
</gene>
<evidence type="ECO:0000313" key="2">
    <source>
        <dbReference type="EMBL" id="GJT61030.1"/>
    </source>
</evidence>
<name>A0ABQ5FCF0_9ASTR</name>
<feature type="chain" id="PRO_5045874254" evidence="1">
    <location>
        <begin position="22"/>
        <end position="49"/>
    </location>
</feature>
<feature type="signal peptide" evidence="1">
    <location>
        <begin position="1"/>
        <end position="21"/>
    </location>
</feature>
<reference evidence="2" key="1">
    <citation type="journal article" date="2022" name="Int. J. Mol. Sci.">
        <title>Draft Genome of Tanacetum Coccineum: Genomic Comparison of Closely Related Tanacetum-Family Plants.</title>
        <authorList>
            <person name="Yamashiro T."/>
            <person name="Shiraishi A."/>
            <person name="Nakayama K."/>
            <person name="Satake H."/>
        </authorList>
    </citation>
    <scope>NUCLEOTIDE SEQUENCE</scope>
</reference>
<evidence type="ECO:0000256" key="1">
    <source>
        <dbReference type="SAM" id="SignalP"/>
    </source>
</evidence>
<organism evidence="2 3">
    <name type="scientific">Tanacetum coccineum</name>
    <dbReference type="NCBI Taxonomy" id="301880"/>
    <lineage>
        <taxon>Eukaryota</taxon>
        <taxon>Viridiplantae</taxon>
        <taxon>Streptophyta</taxon>
        <taxon>Embryophyta</taxon>
        <taxon>Tracheophyta</taxon>
        <taxon>Spermatophyta</taxon>
        <taxon>Magnoliopsida</taxon>
        <taxon>eudicotyledons</taxon>
        <taxon>Gunneridae</taxon>
        <taxon>Pentapetalae</taxon>
        <taxon>asterids</taxon>
        <taxon>campanulids</taxon>
        <taxon>Asterales</taxon>
        <taxon>Asteraceae</taxon>
        <taxon>Asteroideae</taxon>
        <taxon>Anthemideae</taxon>
        <taxon>Anthemidinae</taxon>
        <taxon>Tanacetum</taxon>
    </lineage>
</organism>
<accession>A0ABQ5FCF0</accession>
<dbReference type="Proteomes" id="UP001151760">
    <property type="component" value="Unassembled WGS sequence"/>
</dbReference>
<comment type="caution">
    <text evidence="2">The sequence shown here is derived from an EMBL/GenBank/DDBJ whole genome shotgun (WGS) entry which is preliminary data.</text>
</comment>
<keyword evidence="3" id="KW-1185">Reference proteome</keyword>